<sequence length="160" mass="18217">MSEGTPSESESIDIDRIIAVKQHILCTDDSADQEYHASSVLRDAFWLSGHDITEASLTVYFDTQTRQSTVEIFLVCRAVDPMLFFQSSVGTRTSEVTFYFEDGCVEEGHARLVAGFEEREEAVAYYRLENVEMKHSRLVGRRLREGAGFVVREDFFDIQA</sequence>
<name>A0ABR3G8V9_9PEZI</name>
<dbReference type="EMBL" id="JBBBZM010000176">
    <property type="protein sequence ID" value="KAL0632298.1"/>
    <property type="molecule type" value="Genomic_DNA"/>
</dbReference>
<comment type="caution">
    <text evidence="1">The sequence shown here is derived from an EMBL/GenBank/DDBJ whole genome shotgun (WGS) entry which is preliminary data.</text>
</comment>
<evidence type="ECO:0000313" key="2">
    <source>
        <dbReference type="Proteomes" id="UP001447188"/>
    </source>
</evidence>
<keyword evidence="2" id="KW-1185">Reference proteome</keyword>
<reference evidence="1 2" key="1">
    <citation type="submission" date="2024-02" db="EMBL/GenBank/DDBJ databases">
        <title>Discinaceae phylogenomics.</title>
        <authorList>
            <person name="Dirks A.C."/>
            <person name="James T.Y."/>
        </authorList>
    </citation>
    <scope>NUCLEOTIDE SEQUENCE [LARGE SCALE GENOMIC DNA]</scope>
    <source>
        <strain evidence="1 2">ACD0624</strain>
    </source>
</reference>
<gene>
    <name evidence="1" type="ORF">Q9L58_008818</name>
</gene>
<organism evidence="1 2">
    <name type="scientific">Discina gigas</name>
    <dbReference type="NCBI Taxonomy" id="1032678"/>
    <lineage>
        <taxon>Eukaryota</taxon>
        <taxon>Fungi</taxon>
        <taxon>Dikarya</taxon>
        <taxon>Ascomycota</taxon>
        <taxon>Pezizomycotina</taxon>
        <taxon>Pezizomycetes</taxon>
        <taxon>Pezizales</taxon>
        <taxon>Discinaceae</taxon>
        <taxon>Discina</taxon>
    </lineage>
</organism>
<protein>
    <submittedName>
        <fullName evidence="1">Uncharacterized protein</fullName>
    </submittedName>
</protein>
<evidence type="ECO:0000313" key="1">
    <source>
        <dbReference type="EMBL" id="KAL0632298.1"/>
    </source>
</evidence>
<accession>A0ABR3G8V9</accession>
<proteinExistence type="predicted"/>
<dbReference type="Proteomes" id="UP001447188">
    <property type="component" value="Unassembled WGS sequence"/>
</dbReference>